<gene>
    <name evidence="4" type="ORF">G6N74_04680</name>
</gene>
<dbReference type="InterPro" id="IPR050832">
    <property type="entry name" value="Bact_Acetyltransf"/>
</dbReference>
<reference evidence="4 5" key="1">
    <citation type="submission" date="2020-02" db="EMBL/GenBank/DDBJ databases">
        <title>Genome sequence of the type strain CGMCC 1.15528 of Mesorhizobium zhangyense.</title>
        <authorList>
            <person name="Gao J."/>
            <person name="Sun J."/>
        </authorList>
    </citation>
    <scope>NUCLEOTIDE SEQUENCE [LARGE SCALE GENOMIC DNA]</scope>
    <source>
        <strain evidence="4 5">CGMCC 1.15528</strain>
    </source>
</reference>
<dbReference type="Proteomes" id="UP000481252">
    <property type="component" value="Unassembled WGS sequence"/>
</dbReference>
<proteinExistence type="predicted"/>
<evidence type="ECO:0000313" key="5">
    <source>
        <dbReference type="Proteomes" id="UP000481252"/>
    </source>
</evidence>
<feature type="domain" description="N-acetyltransferase" evidence="3">
    <location>
        <begin position="8"/>
        <end position="154"/>
    </location>
</feature>
<keyword evidence="1 4" id="KW-0808">Transferase</keyword>
<evidence type="ECO:0000256" key="1">
    <source>
        <dbReference type="ARBA" id="ARBA00022679"/>
    </source>
</evidence>
<comment type="caution">
    <text evidence="4">The sequence shown here is derived from an EMBL/GenBank/DDBJ whole genome shotgun (WGS) entry which is preliminary data.</text>
</comment>
<dbReference type="EMBL" id="JAAKZG010000002">
    <property type="protein sequence ID" value="NGN40351.1"/>
    <property type="molecule type" value="Genomic_DNA"/>
</dbReference>
<evidence type="ECO:0000259" key="3">
    <source>
        <dbReference type="PROSITE" id="PS51186"/>
    </source>
</evidence>
<dbReference type="AlphaFoldDB" id="A0A7C9VAS6"/>
<dbReference type="SUPFAM" id="SSF55729">
    <property type="entry name" value="Acyl-CoA N-acyltransferases (Nat)"/>
    <property type="match status" value="1"/>
</dbReference>
<sequence>MSQKNPTCELRPATEADHDAIADIWHSSASLEGVGPPTMPTLKELRERVDVEFAAAWIVTVAVRGDEVIGFAAIKPREAVLAELFVRPGSIGGGVGRALLTHCKTAMPEGFTLYTRPANMRARRFYEKAGLIFLRDDVHPRTGDPVTHYGWNVR</sequence>
<dbReference type="Pfam" id="PF00583">
    <property type="entry name" value="Acetyltransf_1"/>
    <property type="match status" value="1"/>
</dbReference>
<dbReference type="RefSeq" id="WP_165114897.1">
    <property type="nucleotide sequence ID" value="NZ_JAAKZG010000002.1"/>
</dbReference>
<dbReference type="Gene3D" id="3.40.630.30">
    <property type="match status" value="1"/>
</dbReference>
<dbReference type="CDD" id="cd04301">
    <property type="entry name" value="NAT_SF"/>
    <property type="match status" value="1"/>
</dbReference>
<dbReference type="PANTHER" id="PTHR43877">
    <property type="entry name" value="AMINOALKYLPHOSPHONATE N-ACETYLTRANSFERASE-RELATED-RELATED"/>
    <property type="match status" value="1"/>
</dbReference>
<dbReference type="GO" id="GO:0016747">
    <property type="term" value="F:acyltransferase activity, transferring groups other than amino-acyl groups"/>
    <property type="evidence" value="ECO:0007669"/>
    <property type="project" value="InterPro"/>
</dbReference>
<evidence type="ECO:0000256" key="2">
    <source>
        <dbReference type="ARBA" id="ARBA00023315"/>
    </source>
</evidence>
<name>A0A7C9VAS6_9HYPH</name>
<keyword evidence="2" id="KW-0012">Acyltransferase</keyword>
<organism evidence="4 5">
    <name type="scientific">Mesorhizobium zhangyense</name>
    <dbReference type="NCBI Taxonomy" id="1776730"/>
    <lineage>
        <taxon>Bacteria</taxon>
        <taxon>Pseudomonadati</taxon>
        <taxon>Pseudomonadota</taxon>
        <taxon>Alphaproteobacteria</taxon>
        <taxon>Hyphomicrobiales</taxon>
        <taxon>Phyllobacteriaceae</taxon>
        <taxon>Mesorhizobium</taxon>
    </lineage>
</organism>
<dbReference type="InterPro" id="IPR000182">
    <property type="entry name" value="GNAT_dom"/>
</dbReference>
<keyword evidence="5" id="KW-1185">Reference proteome</keyword>
<accession>A0A7C9VAS6</accession>
<protein>
    <submittedName>
        <fullName evidence="4">GNAT family N-acetyltransferase</fullName>
    </submittedName>
</protein>
<dbReference type="PROSITE" id="PS51186">
    <property type="entry name" value="GNAT"/>
    <property type="match status" value="1"/>
</dbReference>
<dbReference type="InterPro" id="IPR016181">
    <property type="entry name" value="Acyl_CoA_acyltransferase"/>
</dbReference>
<evidence type="ECO:0000313" key="4">
    <source>
        <dbReference type="EMBL" id="NGN40351.1"/>
    </source>
</evidence>